<evidence type="ECO:0000313" key="2">
    <source>
        <dbReference type="EMBL" id="MBW77450.1"/>
    </source>
</evidence>
<reference evidence="2" key="1">
    <citation type="submission" date="2018-01" db="EMBL/GenBank/DDBJ databases">
        <title>An insight into the sialome of Amazonian anophelines.</title>
        <authorList>
            <person name="Ribeiro J.M."/>
            <person name="Scarpassa V."/>
            <person name="Calvo E."/>
        </authorList>
    </citation>
    <scope>NUCLEOTIDE SEQUENCE</scope>
</reference>
<protein>
    <submittedName>
        <fullName evidence="2">Putative secreted protein</fullName>
    </submittedName>
</protein>
<keyword evidence="1" id="KW-0732">Signal</keyword>
<sequence length="83" mass="9113">MVLQSVISLLVLGWIVPETLSRTLPLENVCCSMPELALGTSFLLSNWFVVKTNCDKQDSVFTLLSLVRQSAFVTVVGLLLTGR</sequence>
<dbReference type="AlphaFoldDB" id="A0A2M4DIR5"/>
<dbReference type="EMBL" id="GGFL01013272">
    <property type="protein sequence ID" value="MBW77450.1"/>
    <property type="molecule type" value="Transcribed_RNA"/>
</dbReference>
<feature type="signal peptide" evidence="1">
    <location>
        <begin position="1"/>
        <end position="21"/>
    </location>
</feature>
<evidence type="ECO:0000256" key="1">
    <source>
        <dbReference type="SAM" id="SignalP"/>
    </source>
</evidence>
<organism evidence="2">
    <name type="scientific">Anopheles darlingi</name>
    <name type="common">Mosquito</name>
    <dbReference type="NCBI Taxonomy" id="43151"/>
    <lineage>
        <taxon>Eukaryota</taxon>
        <taxon>Metazoa</taxon>
        <taxon>Ecdysozoa</taxon>
        <taxon>Arthropoda</taxon>
        <taxon>Hexapoda</taxon>
        <taxon>Insecta</taxon>
        <taxon>Pterygota</taxon>
        <taxon>Neoptera</taxon>
        <taxon>Endopterygota</taxon>
        <taxon>Diptera</taxon>
        <taxon>Nematocera</taxon>
        <taxon>Culicoidea</taxon>
        <taxon>Culicidae</taxon>
        <taxon>Anophelinae</taxon>
        <taxon>Anopheles</taxon>
    </lineage>
</organism>
<proteinExistence type="predicted"/>
<feature type="chain" id="PRO_5014708099" evidence="1">
    <location>
        <begin position="22"/>
        <end position="83"/>
    </location>
</feature>
<name>A0A2M4DIR5_ANODA</name>
<accession>A0A2M4DIR5</accession>